<dbReference type="Pfam" id="PF04674">
    <property type="entry name" value="Phi_1"/>
    <property type="match status" value="1"/>
</dbReference>
<sequence>MWKFMGSSQFSKLAPLLVLVEFLLIINVCLGSARKLTSLYQPPPMALTYHGGALLQGDLPVSIFWYGTFSPAQKSIVADFLLSLNSNPHTDAITVKPSVNQWWNTVQTYMKKAGQKQTHVSLSTQLSDHNCTIGKTLKKSQISELAHRVNPASSGGLTLVLTAPDVAVEGFCMSNCGFHNSDRRSDSVFIWVGNSATQCPGQCAWPFHQPIYGPQTPPLVAPNADVGMDGMVVNIATLLAGTVTNPFANGYYLGSAEAPLEVASACTGVYGKGAYPGYAGELLVDSSSGASYNAVGVNGRKYLLPALFDPYTSQCETIV</sequence>
<dbReference type="PANTHER" id="PTHR31279">
    <property type="entry name" value="PROTEIN EXORDIUM-LIKE 5"/>
    <property type="match status" value="1"/>
</dbReference>
<evidence type="ECO:0000313" key="7">
    <source>
        <dbReference type="Proteomes" id="UP001457282"/>
    </source>
</evidence>
<evidence type="ECO:0000256" key="3">
    <source>
        <dbReference type="ARBA" id="ARBA00022525"/>
    </source>
</evidence>
<evidence type="ECO:0000256" key="5">
    <source>
        <dbReference type="ARBA" id="ARBA00023591"/>
    </source>
</evidence>
<dbReference type="Proteomes" id="UP001457282">
    <property type="component" value="Unassembled WGS sequence"/>
</dbReference>
<proteinExistence type="inferred from homology"/>
<comment type="subcellular location">
    <subcellularLocation>
        <location evidence="1">Secreted</location>
        <location evidence="1">Extracellular space</location>
        <location evidence="1">Apoplast</location>
    </subcellularLocation>
</comment>
<protein>
    <submittedName>
        <fullName evidence="6">Uncharacterized protein</fullName>
    </submittedName>
</protein>
<dbReference type="InterPro" id="IPR006766">
    <property type="entry name" value="EXORDIUM-like"/>
</dbReference>
<dbReference type="PANTHER" id="PTHR31279:SF73">
    <property type="entry name" value="OS10G0376400 PROTEIN"/>
    <property type="match status" value="1"/>
</dbReference>
<evidence type="ECO:0000256" key="4">
    <source>
        <dbReference type="ARBA" id="ARBA00022729"/>
    </source>
</evidence>
<name>A0AAW1X2E4_RUBAR</name>
<reference evidence="6 7" key="1">
    <citation type="journal article" date="2023" name="G3 (Bethesda)">
        <title>A chromosome-length genome assembly and annotation of blackberry (Rubus argutus, cv. 'Hillquist').</title>
        <authorList>
            <person name="Bruna T."/>
            <person name="Aryal R."/>
            <person name="Dudchenko O."/>
            <person name="Sargent D.J."/>
            <person name="Mead D."/>
            <person name="Buti M."/>
            <person name="Cavallini A."/>
            <person name="Hytonen T."/>
            <person name="Andres J."/>
            <person name="Pham M."/>
            <person name="Weisz D."/>
            <person name="Mascagni F."/>
            <person name="Usai G."/>
            <person name="Natali L."/>
            <person name="Bassil N."/>
            <person name="Fernandez G.E."/>
            <person name="Lomsadze A."/>
            <person name="Armour M."/>
            <person name="Olukolu B."/>
            <person name="Poorten T."/>
            <person name="Britton C."/>
            <person name="Davik J."/>
            <person name="Ashrafi H."/>
            <person name="Aiden E.L."/>
            <person name="Borodovsky M."/>
            <person name="Worthington M."/>
        </authorList>
    </citation>
    <scope>NUCLEOTIDE SEQUENCE [LARGE SCALE GENOMIC DNA]</scope>
    <source>
        <strain evidence="6">PI 553951</strain>
    </source>
</reference>
<evidence type="ECO:0000256" key="1">
    <source>
        <dbReference type="ARBA" id="ARBA00004271"/>
    </source>
</evidence>
<dbReference type="GO" id="GO:0048046">
    <property type="term" value="C:apoplast"/>
    <property type="evidence" value="ECO:0007669"/>
    <property type="project" value="UniProtKB-SubCell"/>
</dbReference>
<accession>A0AAW1X2E4</accession>
<dbReference type="AlphaFoldDB" id="A0AAW1X2E4"/>
<keyword evidence="4" id="KW-0732">Signal</keyword>
<comment type="similarity">
    <text evidence="5">Belongs to the EXORDIUM family.</text>
</comment>
<comment type="caution">
    <text evidence="6">The sequence shown here is derived from an EMBL/GenBank/DDBJ whole genome shotgun (WGS) entry which is preliminary data.</text>
</comment>
<evidence type="ECO:0000256" key="2">
    <source>
        <dbReference type="ARBA" id="ARBA00022523"/>
    </source>
</evidence>
<dbReference type="EMBL" id="JBEDUW010000005">
    <property type="protein sequence ID" value="KAK9930471.1"/>
    <property type="molecule type" value="Genomic_DNA"/>
</dbReference>
<keyword evidence="3" id="KW-0964">Secreted</keyword>
<evidence type="ECO:0000313" key="6">
    <source>
        <dbReference type="EMBL" id="KAK9930471.1"/>
    </source>
</evidence>
<gene>
    <name evidence="6" type="ORF">M0R45_027508</name>
</gene>
<keyword evidence="2" id="KW-0052">Apoplast</keyword>
<keyword evidence="7" id="KW-1185">Reference proteome</keyword>
<organism evidence="6 7">
    <name type="scientific">Rubus argutus</name>
    <name type="common">Southern blackberry</name>
    <dbReference type="NCBI Taxonomy" id="59490"/>
    <lineage>
        <taxon>Eukaryota</taxon>
        <taxon>Viridiplantae</taxon>
        <taxon>Streptophyta</taxon>
        <taxon>Embryophyta</taxon>
        <taxon>Tracheophyta</taxon>
        <taxon>Spermatophyta</taxon>
        <taxon>Magnoliopsida</taxon>
        <taxon>eudicotyledons</taxon>
        <taxon>Gunneridae</taxon>
        <taxon>Pentapetalae</taxon>
        <taxon>rosids</taxon>
        <taxon>fabids</taxon>
        <taxon>Rosales</taxon>
        <taxon>Rosaceae</taxon>
        <taxon>Rosoideae</taxon>
        <taxon>Rosoideae incertae sedis</taxon>
        <taxon>Rubus</taxon>
    </lineage>
</organism>